<dbReference type="GO" id="GO:0000967">
    <property type="term" value="P:rRNA 5'-end processing"/>
    <property type="evidence" value="ECO:0007669"/>
    <property type="project" value="UniProtKB-UniRule"/>
</dbReference>
<evidence type="ECO:0000256" key="1">
    <source>
        <dbReference type="ARBA" id="ARBA00022490"/>
    </source>
</evidence>
<reference evidence="7" key="1">
    <citation type="journal article" date="2021" name="Environ. Microbiol.">
        <title>Genomic characterization of three novel Desulfobacterota classes expand the metabolic and phylogenetic diversity of the phylum.</title>
        <authorList>
            <person name="Murphy C.L."/>
            <person name="Biggerstaff J."/>
            <person name="Eichhorn A."/>
            <person name="Ewing E."/>
            <person name="Shahan R."/>
            <person name="Soriano D."/>
            <person name="Stewart S."/>
            <person name="VanMol K."/>
            <person name="Walker R."/>
            <person name="Walters P."/>
            <person name="Elshahed M.S."/>
            <person name="Youssef N.H."/>
        </authorList>
    </citation>
    <scope>NUCLEOTIDE SEQUENCE</scope>
    <source>
        <strain evidence="7">Zod_Metabat.24</strain>
    </source>
</reference>
<organism evidence="7 8">
    <name type="scientific">Candidatus Zymogenus saltonus</name>
    <dbReference type="NCBI Taxonomy" id="2844893"/>
    <lineage>
        <taxon>Bacteria</taxon>
        <taxon>Deltaproteobacteria</taxon>
        <taxon>Candidatus Zymogenia</taxon>
        <taxon>Candidatus Zymogeniales</taxon>
        <taxon>Candidatus Zymogenaceae</taxon>
        <taxon>Candidatus Zymogenus</taxon>
    </lineage>
</organism>
<keyword evidence="2 5" id="KW-0690">Ribosome biogenesis</keyword>
<dbReference type="InterPro" id="IPR012337">
    <property type="entry name" value="RNaseH-like_sf"/>
</dbReference>
<dbReference type="CDD" id="cd16964">
    <property type="entry name" value="YqgF"/>
    <property type="match status" value="1"/>
</dbReference>
<protein>
    <recommendedName>
        <fullName evidence="5">Putative pre-16S rRNA nuclease</fullName>
        <ecNumber evidence="5">3.1.-.-</ecNumber>
    </recommendedName>
</protein>
<dbReference type="GO" id="GO:0016788">
    <property type="term" value="F:hydrolase activity, acting on ester bonds"/>
    <property type="evidence" value="ECO:0007669"/>
    <property type="project" value="UniProtKB-UniRule"/>
</dbReference>
<dbReference type="Proteomes" id="UP000809273">
    <property type="component" value="Unassembled WGS sequence"/>
</dbReference>
<keyword evidence="1 5" id="KW-0963">Cytoplasm</keyword>
<dbReference type="NCBIfam" id="TIGR00250">
    <property type="entry name" value="RNAse_H_YqgF"/>
    <property type="match status" value="1"/>
</dbReference>
<dbReference type="AlphaFoldDB" id="A0A9D8PLZ3"/>
<dbReference type="Pfam" id="PF03652">
    <property type="entry name" value="RuvX"/>
    <property type="match status" value="1"/>
</dbReference>
<evidence type="ECO:0000256" key="3">
    <source>
        <dbReference type="ARBA" id="ARBA00022722"/>
    </source>
</evidence>
<dbReference type="EMBL" id="JAFGIX010000033">
    <property type="protein sequence ID" value="MBN1572971.1"/>
    <property type="molecule type" value="Genomic_DNA"/>
</dbReference>
<comment type="caution">
    <text evidence="7">The sequence shown here is derived from an EMBL/GenBank/DDBJ whole genome shotgun (WGS) entry which is preliminary data.</text>
</comment>
<evidence type="ECO:0000313" key="8">
    <source>
        <dbReference type="Proteomes" id="UP000809273"/>
    </source>
</evidence>
<dbReference type="InterPro" id="IPR005227">
    <property type="entry name" value="YqgF"/>
</dbReference>
<keyword evidence="4 5" id="KW-0378">Hydrolase</keyword>
<keyword evidence="3 5" id="KW-0540">Nuclease</keyword>
<dbReference type="SUPFAM" id="SSF53098">
    <property type="entry name" value="Ribonuclease H-like"/>
    <property type="match status" value="1"/>
</dbReference>
<dbReference type="Gene3D" id="3.30.420.140">
    <property type="entry name" value="YqgF/RNase H-like domain"/>
    <property type="match status" value="1"/>
</dbReference>
<dbReference type="SMART" id="SM00732">
    <property type="entry name" value="YqgFc"/>
    <property type="match status" value="1"/>
</dbReference>
<feature type="domain" description="YqgF/RNase H-like" evidence="6">
    <location>
        <begin position="1"/>
        <end position="99"/>
    </location>
</feature>
<dbReference type="GO" id="GO:0004518">
    <property type="term" value="F:nuclease activity"/>
    <property type="evidence" value="ECO:0007669"/>
    <property type="project" value="UniProtKB-KW"/>
</dbReference>
<evidence type="ECO:0000256" key="2">
    <source>
        <dbReference type="ARBA" id="ARBA00022517"/>
    </source>
</evidence>
<proteinExistence type="inferred from homology"/>
<dbReference type="PANTHER" id="PTHR33317:SF4">
    <property type="entry name" value="POLYNUCLEOTIDYL TRANSFERASE, RIBONUCLEASE H-LIKE SUPERFAMILY PROTEIN"/>
    <property type="match status" value="1"/>
</dbReference>
<comment type="subcellular location">
    <subcellularLocation>
        <location evidence="5">Cytoplasm</location>
    </subcellularLocation>
</comment>
<dbReference type="PANTHER" id="PTHR33317">
    <property type="entry name" value="POLYNUCLEOTIDYL TRANSFERASE, RIBONUCLEASE H-LIKE SUPERFAMILY PROTEIN"/>
    <property type="match status" value="1"/>
</dbReference>
<dbReference type="GO" id="GO:0005829">
    <property type="term" value="C:cytosol"/>
    <property type="evidence" value="ECO:0007669"/>
    <property type="project" value="TreeGrafter"/>
</dbReference>
<sequence length="133" mass="14737">MRILGLDVGERRIGVAISDPTNTIAQPLIVIERDGKELDRLSVIVRDNDVGEIVIGYPRNMDGSSGATAEKVKEFAEGLSKMIDVPFVFVDERLSTAEAERMMITADLSRKKRKKSIDKVAAAIILEGRLRRI</sequence>
<comment type="similarity">
    <text evidence="5">Belongs to the YqgF HJR family.</text>
</comment>
<reference evidence="7" key="2">
    <citation type="submission" date="2021-01" db="EMBL/GenBank/DDBJ databases">
        <authorList>
            <person name="Hahn C.R."/>
            <person name="Youssef N.H."/>
            <person name="Elshahed M."/>
        </authorList>
    </citation>
    <scope>NUCLEOTIDE SEQUENCE</scope>
    <source>
        <strain evidence="7">Zod_Metabat.24</strain>
    </source>
</reference>
<evidence type="ECO:0000259" key="6">
    <source>
        <dbReference type="SMART" id="SM00732"/>
    </source>
</evidence>
<evidence type="ECO:0000313" key="7">
    <source>
        <dbReference type="EMBL" id="MBN1572971.1"/>
    </source>
</evidence>
<dbReference type="InterPro" id="IPR037027">
    <property type="entry name" value="YqgF/RNaseH-like_dom_sf"/>
</dbReference>
<dbReference type="HAMAP" id="MF_00651">
    <property type="entry name" value="Nuclease_YqgF"/>
    <property type="match status" value="1"/>
</dbReference>
<evidence type="ECO:0000256" key="5">
    <source>
        <dbReference type="HAMAP-Rule" id="MF_00651"/>
    </source>
</evidence>
<comment type="function">
    <text evidence="5">Could be a nuclease involved in processing of the 5'-end of pre-16S rRNA.</text>
</comment>
<gene>
    <name evidence="7" type="primary">ruvX</name>
    <name evidence="7" type="ORF">JW984_07230</name>
</gene>
<evidence type="ECO:0000256" key="4">
    <source>
        <dbReference type="ARBA" id="ARBA00022801"/>
    </source>
</evidence>
<accession>A0A9D8PLZ3</accession>
<name>A0A9D8PLZ3_9DELT</name>
<dbReference type="InterPro" id="IPR006641">
    <property type="entry name" value="YqgF/RNaseH-like_dom"/>
</dbReference>
<dbReference type="EC" id="3.1.-.-" evidence="5"/>